<feature type="chain" id="PRO_5039923674" description="Phytocyanin domain-containing protein" evidence="13">
    <location>
        <begin position="25"/>
        <end position="169"/>
    </location>
</feature>
<evidence type="ECO:0000256" key="13">
    <source>
        <dbReference type="SAM" id="SignalP"/>
    </source>
</evidence>
<dbReference type="GO" id="GO:0005886">
    <property type="term" value="C:plasma membrane"/>
    <property type="evidence" value="ECO:0007669"/>
    <property type="project" value="TreeGrafter"/>
</dbReference>
<proteinExistence type="predicted"/>
<feature type="transmembrane region" description="Helical" evidence="12">
    <location>
        <begin position="151"/>
        <end position="168"/>
    </location>
</feature>
<dbReference type="FunFam" id="2.60.40.420:FF:000067">
    <property type="entry name" value="Cupredoxin superfamily protein"/>
    <property type="match status" value="1"/>
</dbReference>
<evidence type="ECO:0000259" key="14">
    <source>
        <dbReference type="PROSITE" id="PS51485"/>
    </source>
</evidence>
<evidence type="ECO:0000256" key="8">
    <source>
        <dbReference type="ARBA" id="ARBA00023008"/>
    </source>
</evidence>
<dbReference type="Proteomes" id="UP000824120">
    <property type="component" value="Chromosome 8"/>
</dbReference>
<keyword evidence="4" id="KW-0479">Metal-binding</keyword>
<name>A0A9J5XYS6_SOLCO</name>
<evidence type="ECO:0000256" key="7">
    <source>
        <dbReference type="ARBA" id="ARBA00022989"/>
    </source>
</evidence>
<gene>
    <name evidence="15" type="ORF">H5410_043567</name>
</gene>
<keyword evidence="16" id="KW-1185">Reference proteome</keyword>
<keyword evidence="7 12" id="KW-1133">Transmembrane helix</keyword>
<organism evidence="15 16">
    <name type="scientific">Solanum commersonii</name>
    <name type="common">Commerson's wild potato</name>
    <name type="synonym">Commerson's nightshade</name>
    <dbReference type="NCBI Taxonomy" id="4109"/>
    <lineage>
        <taxon>Eukaryota</taxon>
        <taxon>Viridiplantae</taxon>
        <taxon>Streptophyta</taxon>
        <taxon>Embryophyta</taxon>
        <taxon>Tracheophyta</taxon>
        <taxon>Spermatophyta</taxon>
        <taxon>Magnoliopsida</taxon>
        <taxon>eudicotyledons</taxon>
        <taxon>Gunneridae</taxon>
        <taxon>Pentapetalae</taxon>
        <taxon>asterids</taxon>
        <taxon>lamiids</taxon>
        <taxon>Solanales</taxon>
        <taxon>Solanaceae</taxon>
        <taxon>Solanoideae</taxon>
        <taxon>Solaneae</taxon>
        <taxon>Solanum</taxon>
    </lineage>
</organism>
<feature type="signal peptide" evidence="13">
    <location>
        <begin position="1"/>
        <end position="24"/>
    </location>
</feature>
<evidence type="ECO:0000256" key="2">
    <source>
        <dbReference type="ARBA" id="ARBA00022448"/>
    </source>
</evidence>
<dbReference type="GO" id="GO:0046872">
    <property type="term" value="F:metal ion binding"/>
    <property type="evidence" value="ECO:0007669"/>
    <property type="project" value="UniProtKB-KW"/>
</dbReference>
<keyword evidence="6" id="KW-0249">Electron transport</keyword>
<keyword evidence="2" id="KW-0813">Transport</keyword>
<evidence type="ECO:0000256" key="4">
    <source>
        <dbReference type="ARBA" id="ARBA00022723"/>
    </source>
</evidence>
<keyword evidence="9 12" id="KW-0472">Membrane</keyword>
<evidence type="ECO:0000256" key="5">
    <source>
        <dbReference type="ARBA" id="ARBA00022729"/>
    </source>
</evidence>
<keyword evidence="11" id="KW-0325">Glycoprotein</keyword>
<dbReference type="InterPro" id="IPR039391">
    <property type="entry name" value="Phytocyanin-like"/>
</dbReference>
<dbReference type="Pfam" id="PF02298">
    <property type="entry name" value="Cu_bind_like"/>
    <property type="match status" value="1"/>
</dbReference>
<evidence type="ECO:0000256" key="1">
    <source>
        <dbReference type="ARBA" id="ARBA00004479"/>
    </source>
</evidence>
<dbReference type="OrthoDB" id="687943at2759"/>
<dbReference type="SUPFAM" id="SSF49503">
    <property type="entry name" value="Cupredoxins"/>
    <property type="match status" value="1"/>
</dbReference>
<evidence type="ECO:0000256" key="10">
    <source>
        <dbReference type="ARBA" id="ARBA00023157"/>
    </source>
</evidence>
<dbReference type="GO" id="GO:0009610">
    <property type="term" value="P:response to symbiotic fungus"/>
    <property type="evidence" value="ECO:0007669"/>
    <property type="project" value="UniProtKB-ARBA"/>
</dbReference>
<comment type="caution">
    <text evidence="15">The sequence shown here is derived from an EMBL/GenBank/DDBJ whole genome shotgun (WGS) entry which is preliminary data.</text>
</comment>
<evidence type="ECO:0000313" key="15">
    <source>
        <dbReference type="EMBL" id="KAG5593053.1"/>
    </source>
</evidence>
<accession>A0A9J5XYS6</accession>
<protein>
    <recommendedName>
        <fullName evidence="14">Phytocyanin domain-containing protein</fullName>
    </recommendedName>
</protein>
<evidence type="ECO:0000256" key="3">
    <source>
        <dbReference type="ARBA" id="ARBA00022692"/>
    </source>
</evidence>
<dbReference type="GO" id="GO:0009055">
    <property type="term" value="F:electron transfer activity"/>
    <property type="evidence" value="ECO:0007669"/>
    <property type="project" value="InterPro"/>
</dbReference>
<dbReference type="AlphaFoldDB" id="A0A9J5XYS6"/>
<dbReference type="PANTHER" id="PTHR33021">
    <property type="entry name" value="BLUE COPPER PROTEIN"/>
    <property type="match status" value="1"/>
</dbReference>
<keyword evidence="8" id="KW-0186">Copper</keyword>
<dbReference type="PANTHER" id="PTHR33021:SF408">
    <property type="entry name" value="PHYTOCYANIN DOMAIN-CONTAINING PROTEIN"/>
    <property type="match status" value="1"/>
</dbReference>
<dbReference type="Gene3D" id="2.60.40.420">
    <property type="entry name" value="Cupredoxins - blue copper proteins"/>
    <property type="match status" value="1"/>
</dbReference>
<comment type="subcellular location">
    <subcellularLocation>
        <location evidence="1">Membrane</location>
        <topology evidence="1">Single-pass type I membrane protein</topology>
    </subcellularLocation>
</comment>
<evidence type="ECO:0000256" key="6">
    <source>
        <dbReference type="ARBA" id="ARBA00022982"/>
    </source>
</evidence>
<evidence type="ECO:0000256" key="12">
    <source>
        <dbReference type="SAM" id="Phobius"/>
    </source>
</evidence>
<evidence type="ECO:0000313" key="16">
    <source>
        <dbReference type="Proteomes" id="UP000824120"/>
    </source>
</evidence>
<evidence type="ECO:0000256" key="11">
    <source>
        <dbReference type="ARBA" id="ARBA00023180"/>
    </source>
</evidence>
<keyword evidence="10" id="KW-1015">Disulfide bond</keyword>
<dbReference type="InterPro" id="IPR003245">
    <property type="entry name" value="Phytocyanin_dom"/>
</dbReference>
<dbReference type="EMBL" id="JACXVP010000008">
    <property type="protein sequence ID" value="KAG5593053.1"/>
    <property type="molecule type" value="Genomic_DNA"/>
</dbReference>
<dbReference type="PROSITE" id="PS51485">
    <property type="entry name" value="PHYTOCYANIN"/>
    <property type="match status" value="1"/>
</dbReference>
<keyword evidence="3 12" id="KW-0812">Transmembrane</keyword>
<reference evidence="15 16" key="1">
    <citation type="submission" date="2020-09" db="EMBL/GenBank/DDBJ databases">
        <title>De no assembly of potato wild relative species, Solanum commersonii.</title>
        <authorList>
            <person name="Cho K."/>
        </authorList>
    </citation>
    <scope>NUCLEOTIDE SEQUENCE [LARGE SCALE GENOMIC DNA]</scope>
    <source>
        <strain evidence="15">LZ3.2</strain>
        <tissue evidence="15">Leaf</tissue>
    </source>
</reference>
<evidence type="ECO:0000256" key="9">
    <source>
        <dbReference type="ARBA" id="ARBA00023136"/>
    </source>
</evidence>
<dbReference type="InterPro" id="IPR008972">
    <property type="entry name" value="Cupredoxin"/>
</dbReference>
<dbReference type="CDD" id="cd04216">
    <property type="entry name" value="Phytocyanin"/>
    <property type="match status" value="1"/>
</dbReference>
<keyword evidence="5 13" id="KW-0732">Signal</keyword>
<sequence length="169" mass="17986">MASTPFMIAVIIVVVAIVASPAMATDHWVGDDQGWKLDFNYTAWAATKQFHVGDKLIFKYKKDVHNVYKADQEAFKSCTPSSDVTPLTSGNDEISLTSPGKKWYICGVGKHCEKGMKLAINVLPAESVSPAPSPSSPGSSSSSASSISLDSKFVAVIVAAFAMIIVITN</sequence>
<feature type="domain" description="Phytocyanin" evidence="14">
    <location>
        <begin position="25"/>
        <end position="124"/>
    </location>
</feature>